<dbReference type="RefSeq" id="WP_073709835.1">
    <property type="nucleotide sequence ID" value="NZ_MQSU01000002.1"/>
</dbReference>
<evidence type="ECO:0000256" key="3">
    <source>
        <dbReference type="ARBA" id="ARBA00013194"/>
    </source>
</evidence>
<proteinExistence type="inferred from homology"/>
<evidence type="ECO:0000259" key="9">
    <source>
        <dbReference type="PROSITE" id="PS50059"/>
    </source>
</evidence>
<dbReference type="AlphaFoldDB" id="A0A1Q5PJF3"/>
<keyword evidence="11" id="KW-1185">Reference proteome</keyword>
<feature type="compositionally biased region" description="Low complexity" evidence="7">
    <location>
        <begin position="36"/>
        <end position="51"/>
    </location>
</feature>
<feature type="region of interest" description="Disordered" evidence="7">
    <location>
        <begin position="36"/>
        <end position="57"/>
    </location>
</feature>
<accession>A0A1Q5PJF3</accession>
<dbReference type="Pfam" id="PF00254">
    <property type="entry name" value="FKBP_C"/>
    <property type="match status" value="1"/>
</dbReference>
<dbReference type="EC" id="5.2.1.8" evidence="3 6"/>
<dbReference type="InterPro" id="IPR001179">
    <property type="entry name" value="PPIase_FKBP_dom"/>
</dbReference>
<gene>
    <name evidence="10" type="ORF">BSR29_08275</name>
</gene>
<evidence type="ECO:0000256" key="8">
    <source>
        <dbReference type="SAM" id="SignalP"/>
    </source>
</evidence>
<reference evidence="10 11" key="1">
    <citation type="submission" date="2016-11" db="EMBL/GenBank/DDBJ databases">
        <title>Actinomyces gypaetusis sp. nov. isolated from the vulture Gypaetus barbatus in Qinghai Tibet Plateau China.</title>
        <authorList>
            <person name="Meng X."/>
        </authorList>
    </citation>
    <scope>NUCLEOTIDE SEQUENCE [LARGE SCALE GENOMIC DNA]</scope>
    <source>
        <strain evidence="10 11">VUL4_2</strain>
    </source>
</reference>
<dbReference type="PROSITE" id="PS50059">
    <property type="entry name" value="FKBP_PPIASE"/>
    <property type="match status" value="1"/>
</dbReference>
<keyword evidence="8" id="KW-0732">Signal</keyword>
<dbReference type="OrthoDB" id="25996at2"/>
<evidence type="ECO:0000256" key="4">
    <source>
        <dbReference type="ARBA" id="ARBA00023110"/>
    </source>
</evidence>
<feature type="domain" description="PPIase FKBP-type" evidence="9">
    <location>
        <begin position="101"/>
        <end position="187"/>
    </location>
</feature>
<evidence type="ECO:0000256" key="6">
    <source>
        <dbReference type="PROSITE-ProRule" id="PRU00277"/>
    </source>
</evidence>
<comment type="similarity">
    <text evidence="2">Belongs to the FKBP-type PPIase family.</text>
</comment>
<protein>
    <recommendedName>
        <fullName evidence="3 6">peptidylprolyl isomerase</fullName>
        <ecNumber evidence="3 6">5.2.1.8</ecNumber>
    </recommendedName>
</protein>
<name>A0A1Q5PJF3_9ACTO</name>
<dbReference type="Proteomes" id="UP000186785">
    <property type="component" value="Unassembled WGS sequence"/>
</dbReference>
<dbReference type="InterPro" id="IPR046357">
    <property type="entry name" value="PPIase_dom_sf"/>
</dbReference>
<evidence type="ECO:0000256" key="7">
    <source>
        <dbReference type="SAM" id="MobiDB-lite"/>
    </source>
</evidence>
<evidence type="ECO:0000256" key="1">
    <source>
        <dbReference type="ARBA" id="ARBA00000971"/>
    </source>
</evidence>
<keyword evidence="5 6" id="KW-0413">Isomerase</keyword>
<feature type="signal peptide" evidence="8">
    <location>
        <begin position="1"/>
        <end position="25"/>
    </location>
</feature>
<dbReference type="PROSITE" id="PS51257">
    <property type="entry name" value="PROKAR_LIPOPROTEIN"/>
    <property type="match status" value="1"/>
</dbReference>
<keyword evidence="4 6" id="KW-0697">Rotamase</keyword>
<comment type="catalytic activity">
    <reaction evidence="1 6">
        <text>[protein]-peptidylproline (omega=180) = [protein]-peptidylproline (omega=0)</text>
        <dbReference type="Rhea" id="RHEA:16237"/>
        <dbReference type="Rhea" id="RHEA-COMP:10747"/>
        <dbReference type="Rhea" id="RHEA-COMP:10748"/>
        <dbReference type="ChEBI" id="CHEBI:83833"/>
        <dbReference type="ChEBI" id="CHEBI:83834"/>
        <dbReference type="EC" id="5.2.1.8"/>
    </reaction>
</comment>
<sequence>MKIKQLLSASVICSALLLAGCGNGAANSNNLGTLEGTASTPSASTSATTESKVPAPTTDALPQVDGDFGQTPVIHPSTQEPPKELVVKVLKKGDGPVVSAKDTVSVNYQGVLWNGQAFDGSFGSGQPISFPLTGVIPGWTQGLSNQTVGSRVLLVIPPELGYGEQGSGDRIPPNSTLVFVVDILDKTDAEKVAAEAKKQQEAQAELQKKITEAIPQAVESGKQALKNGELQTLSLPQGVTFKNNPEGAPELSIKTEEKFAEPKFFLAVKGAGEVIPEDKQSFVHVTGSDTTGAKQTTWDDPTHDVQIFPPLTRLGLPFKGVTYGSRVLVVATHQGKNIVSTYDFLAPVPEAGK</sequence>
<evidence type="ECO:0000256" key="5">
    <source>
        <dbReference type="ARBA" id="ARBA00023235"/>
    </source>
</evidence>
<dbReference type="PANTHER" id="PTHR43811:SF19">
    <property type="entry name" value="39 KDA FK506-BINDING NUCLEAR PROTEIN"/>
    <property type="match status" value="1"/>
</dbReference>
<evidence type="ECO:0000313" key="10">
    <source>
        <dbReference type="EMBL" id="OKL45968.1"/>
    </source>
</evidence>
<dbReference type="SUPFAM" id="SSF54534">
    <property type="entry name" value="FKBP-like"/>
    <property type="match status" value="1"/>
</dbReference>
<dbReference type="GO" id="GO:0003755">
    <property type="term" value="F:peptidyl-prolyl cis-trans isomerase activity"/>
    <property type="evidence" value="ECO:0007669"/>
    <property type="project" value="UniProtKB-KW"/>
</dbReference>
<comment type="caution">
    <text evidence="10">The sequence shown here is derived from an EMBL/GenBank/DDBJ whole genome shotgun (WGS) entry which is preliminary data.</text>
</comment>
<dbReference type="EMBL" id="MQSV01000007">
    <property type="protein sequence ID" value="OKL45968.1"/>
    <property type="molecule type" value="Genomic_DNA"/>
</dbReference>
<dbReference type="Gene3D" id="3.10.50.40">
    <property type="match status" value="1"/>
</dbReference>
<feature type="chain" id="PRO_5013225372" description="peptidylprolyl isomerase" evidence="8">
    <location>
        <begin position="26"/>
        <end position="353"/>
    </location>
</feature>
<evidence type="ECO:0000256" key="2">
    <source>
        <dbReference type="ARBA" id="ARBA00006577"/>
    </source>
</evidence>
<organism evidence="10 11">
    <name type="scientific">Boudabousia liubingyangii</name>
    <dbReference type="NCBI Taxonomy" id="1921764"/>
    <lineage>
        <taxon>Bacteria</taxon>
        <taxon>Bacillati</taxon>
        <taxon>Actinomycetota</taxon>
        <taxon>Actinomycetes</taxon>
        <taxon>Actinomycetales</taxon>
        <taxon>Actinomycetaceae</taxon>
        <taxon>Boudabousia</taxon>
    </lineage>
</organism>
<evidence type="ECO:0000313" key="11">
    <source>
        <dbReference type="Proteomes" id="UP000186785"/>
    </source>
</evidence>
<dbReference type="PANTHER" id="PTHR43811">
    <property type="entry name" value="FKBP-TYPE PEPTIDYL-PROLYL CIS-TRANS ISOMERASE FKPA"/>
    <property type="match status" value="1"/>
</dbReference>
<dbReference type="STRING" id="1921764.BSR28_04555"/>